<evidence type="ECO:0000256" key="8">
    <source>
        <dbReference type="ARBA" id="ARBA00026068"/>
    </source>
</evidence>
<dbReference type="Pfam" id="PF05164">
    <property type="entry name" value="ZapA"/>
    <property type="match status" value="1"/>
</dbReference>
<dbReference type="Proteomes" id="UP001597296">
    <property type="component" value="Unassembled WGS sequence"/>
</dbReference>
<comment type="caution">
    <text evidence="10">The sequence shown here is derived from an EMBL/GenBank/DDBJ whole genome shotgun (WGS) entry which is preliminary data.</text>
</comment>
<comment type="function">
    <text evidence="7">Activator of cell division through the inhibition of FtsZ GTPase activity, therefore promoting FtsZ assembly into bundles of protofilaments necessary for the formation of the division Z ring. It is recruited early at mid-cell but it is not essential for cell division.</text>
</comment>
<dbReference type="PANTHER" id="PTHR34981:SF1">
    <property type="entry name" value="CELL DIVISION PROTEIN ZAPA"/>
    <property type="match status" value="1"/>
</dbReference>
<dbReference type="PANTHER" id="PTHR34981">
    <property type="entry name" value="CELL DIVISION PROTEIN ZAPA"/>
    <property type="match status" value="1"/>
</dbReference>
<evidence type="ECO:0000256" key="3">
    <source>
        <dbReference type="ARBA" id="ARBA00022490"/>
    </source>
</evidence>
<accession>A0ABW5CB91</accession>
<evidence type="ECO:0000256" key="7">
    <source>
        <dbReference type="ARBA" id="ARBA00024910"/>
    </source>
</evidence>
<name>A0ABW5CB91_9PROT</name>
<dbReference type="RefSeq" id="WP_377315254.1">
    <property type="nucleotide sequence ID" value="NZ_JBHUIY010000009.1"/>
</dbReference>
<evidence type="ECO:0000256" key="4">
    <source>
        <dbReference type="ARBA" id="ARBA00022618"/>
    </source>
</evidence>
<keyword evidence="6" id="KW-0131">Cell cycle</keyword>
<keyword evidence="4 10" id="KW-0132">Cell division</keyword>
<evidence type="ECO:0000313" key="11">
    <source>
        <dbReference type="Proteomes" id="UP001597296"/>
    </source>
</evidence>
<keyword evidence="11" id="KW-1185">Reference proteome</keyword>
<gene>
    <name evidence="10" type="ORF">ACFSNB_06660</name>
</gene>
<comment type="subcellular location">
    <subcellularLocation>
        <location evidence="1">Cytoplasm</location>
    </subcellularLocation>
</comment>
<dbReference type="InterPro" id="IPR036192">
    <property type="entry name" value="Cell_div_ZapA-like_sf"/>
</dbReference>
<proteinExistence type="predicted"/>
<dbReference type="InterPro" id="IPR007838">
    <property type="entry name" value="Cell_div_ZapA-like"/>
</dbReference>
<evidence type="ECO:0000256" key="6">
    <source>
        <dbReference type="ARBA" id="ARBA00023306"/>
    </source>
</evidence>
<dbReference type="SUPFAM" id="SSF102829">
    <property type="entry name" value="Cell division protein ZapA-like"/>
    <property type="match status" value="1"/>
</dbReference>
<evidence type="ECO:0000256" key="1">
    <source>
        <dbReference type="ARBA" id="ARBA00004496"/>
    </source>
</evidence>
<reference evidence="11" key="1">
    <citation type="journal article" date="2019" name="Int. J. Syst. Evol. Microbiol.">
        <title>The Global Catalogue of Microorganisms (GCM) 10K type strain sequencing project: providing services to taxonomists for standard genome sequencing and annotation.</title>
        <authorList>
            <consortium name="The Broad Institute Genomics Platform"/>
            <consortium name="The Broad Institute Genome Sequencing Center for Infectious Disease"/>
            <person name="Wu L."/>
            <person name="Ma J."/>
        </authorList>
    </citation>
    <scope>NUCLEOTIDE SEQUENCE [LARGE SCALE GENOMIC DNA]</scope>
    <source>
        <strain evidence="11">KCTC 15012</strain>
    </source>
</reference>
<evidence type="ECO:0000256" key="9">
    <source>
        <dbReference type="ARBA" id="ARBA00033158"/>
    </source>
</evidence>
<keyword evidence="5" id="KW-0717">Septation</keyword>
<evidence type="ECO:0000256" key="5">
    <source>
        <dbReference type="ARBA" id="ARBA00023210"/>
    </source>
</evidence>
<dbReference type="GO" id="GO:0051301">
    <property type="term" value="P:cell division"/>
    <property type="evidence" value="ECO:0007669"/>
    <property type="project" value="UniProtKB-KW"/>
</dbReference>
<comment type="subunit">
    <text evidence="8">Homodimer. Interacts with FtsZ.</text>
</comment>
<evidence type="ECO:0000313" key="10">
    <source>
        <dbReference type="EMBL" id="MFD2233481.1"/>
    </source>
</evidence>
<organism evidence="10 11">
    <name type="scientific">Phaeospirillum tilakii</name>
    <dbReference type="NCBI Taxonomy" id="741673"/>
    <lineage>
        <taxon>Bacteria</taxon>
        <taxon>Pseudomonadati</taxon>
        <taxon>Pseudomonadota</taxon>
        <taxon>Alphaproteobacteria</taxon>
        <taxon>Rhodospirillales</taxon>
        <taxon>Rhodospirillaceae</taxon>
        <taxon>Phaeospirillum</taxon>
    </lineage>
</organism>
<evidence type="ECO:0000256" key="2">
    <source>
        <dbReference type="ARBA" id="ARBA00015195"/>
    </source>
</evidence>
<protein>
    <recommendedName>
        <fullName evidence="2">Cell division protein ZapA</fullName>
    </recommendedName>
    <alternativeName>
        <fullName evidence="9">Z ring-associated protein ZapA</fullName>
    </alternativeName>
</protein>
<keyword evidence="3" id="KW-0963">Cytoplasm</keyword>
<sequence>MAVVTVTINGRLYDIGCDDSQAARVQALGRDIDSRAQNLLTSVGVVSDSRLLVMLCLMLADELADAREGAPAPARVAAIGDDIDARLASAIEALTNRLTAVADTLEQD</sequence>
<dbReference type="EMBL" id="JBHUIY010000009">
    <property type="protein sequence ID" value="MFD2233481.1"/>
    <property type="molecule type" value="Genomic_DNA"/>
</dbReference>